<protein>
    <submittedName>
        <fullName evidence="5">Uncharacterized protein</fullName>
    </submittedName>
</protein>
<accession>A0A9P4IFF3</accession>
<comment type="caution">
    <text evidence="5">The sequence shown here is derived from an EMBL/GenBank/DDBJ whole genome shotgun (WGS) entry which is preliminary data.</text>
</comment>
<dbReference type="GO" id="GO:0000127">
    <property type="term" value="C:transcription factor TFIIIC complex"/>
    <property type="evidence" value="ECO:0007669"/>
    <property type="project" value="TreeGrafter"/>
</dbReference>
<feature type="region of interest" description="Disordered" evidence="4">
    <location>
        <begin position="1"/>
        <end position="115"/>
    </location>
</feature>
<dbReference type="InterPro" id="IPR052416">
    <property type="entry name" value="GTF3C_component"/>
</dbReference>
<feature type="compositionally biased region" description="Polar residues" evidence="4">
    <location>
        <begin position="697"/>
        <end position="710"/>
    </location>
</feature>
<feature type="compositionally biased region" description="Acidic residues" evidence="4">
    <location>
        <begin position="48"/>
        <end position="103"/>
    </location>
</feature>
<feature type="region of interest" description="Disordered" evidence="4">
    <location>
        <begin position="291"/>
        <end position="310"/>
    </location>
</feature>
<evidence type="ECO:0000256" key="3">
    <source>
        <dbReference type="ARBA" id="ARBA00023242"/>
    </source>
</evidence>
<feature type="region of interest" description="Disordered" evidence="4">
    <location>
        <begin position="668"/>
        <end position="743"/>
    </location>
</feature>
<comment type="subcellular location">
    <subcellularLocation>
        <location evidence="1">Nucleus</location>
    </subcellularLocation>
</comment>
<dbReference type="InterPro" id="IPR015943">
    <property type="entry name" value="WD40/YVTN_repeat-like_dom_sf"/>
</dbReference>
<keyword evidence="6" id="KW-1185">Reference proteome</keyword>
<dbReference type="Proteomes" id="UP000799772">
    <property type="component" value="Unassembled WGS sequence"/>
</dbReference>
<feature type="compositionally biased region" description="Polar residues" evidence="4">
    <location>
        <begin position="723"/>
        <end position="743"/>
    </location>
</feature>
<sequence length="841" mass="93614">MAKDASPRRSGRQRTANPKYIGTVSSISFVSDESDADEDVVARIQEKENEDDNFEIGEEQEEEDDEAVSGEEEDIVGSADEDEESADEDEESIVGLDESEDDTSVGSDSDTAQHLKRSTISKLGLSAENSNLLPSFDHRIKAPQVGARQYRRGIRDLSGKTERSKRFRHTWGTADEDLIPHIKGRDKWRHTVTLPSREVRGEFGGMAESFYHTPEMRNREMTEGWKWYDEDGGREKFTTEQRTRSISITDASAYLPQLSNDPQSFIMGPNNQQHLFSLDIACTMNISDAWDAASPTPSTPRDKKARKSGSRKGWILNAGAKIQCLEWVTNQHGPHQYLSVSVLYQIPHSRKDPSAERFQSDTAPAFAAAEPYPASMQIWRIQASDQRGSEDMMDMNCPPELDTVLCFDWGDVRQFKWCPAPRENVHPPDQRHLGLLASVWFDGCVRVLDVKLPPGGTEPRCFHISNSAFTSTIPDTIPTCLCWLSTMSIAVGCANGTVAIFHLPSTLNSQDSATPRPSFYACLHTSYINNIVSGYPSRPHIISTTSLDGWLRITDLRSPDVDFIVSARLKSGLQVLVWHDLSQYVLVPDDTAVFRSYAIRRAYGTEQSVRMSAMPVSVASSPVHPCIMVGLQDGNVVCFNPFLRALNVKGDLWKQVWFEWTWRRGVKQDSNRTAQSTPEEGPANGETATEENEQNDQAEVNRIGSSTHTAEPSAEGNAMDVDSPQTNKQQSTPKPASQTQMSPAQKALLEQPLGRFMEGHKLERVAGKNPEGIENTRQYHTIYEEATAICGVAWNPNLKYGGWAAAGTGTGLVRVEDIAIDRDYVWSDKGPRGRPGTFNTC</sequence>
<dbReference type="SUPFAM" id="SSF50978">
    <property type="entry name" value="WD40 repeat-like"/>
    <property type="match status" value="1"/>
</dbReference>
<dbReference type="PANTHER" id="PTHR15052">
    <property type="entry name" value="RNA POLYMERASE III TRANSCRIPTION INITIATION FACTOR COMPLEX SUBUNIT"/>
    <property type="match status" value="1"/>
</dbReference>
<evidence type="ECO:0000256" key="4">
    <source>
        <dbReference type="SAM" id="MobiDB-lite"/>
    </source>
</evidence>
<evidence type="ECO:0000256" key="1">
    <source>
        <dbReference type="ARBA" id="ARBA00004123"/>
    </source>
</evidence>
<keyword evidence="3" id="KW-0539">Nucleus</keyword>
<evidence type="ECO:0000256" key="2">
    <source>
        <dbReference type="ARBA" id="ARBA00023163"/>
    </source>
</evidence>
<dbReference type="GO" id="GO:0006383">
    <property type="term" value="P:transcription by RNA polymerase III"/>
    <property type="evidence" value="ECO:0007669"/>
    <property type="project" value="TreeGrafter"/>
</dbReference>
<dbReference type="EMBL" id="ML978128">
    <property type="protein sequence ID" value="KAF2097231.1"/>
    <property type="molecule type" value="Genomic_DNA"/>
</dbReference>
<dbReference type="GO" id="GO:0005634">
    <property type="term" value="C:nucleus"/>
    <property type="evidence" value="ECO:0007669"/>
    <property type="project" value="UniProtKB-SubCell"/>
</dbReference>
<dbReference type="OrthoDB" id="4703at2759"/>
<dbReference type="AlphaFoldDB" id="A0A9P4IFF3"/>
<name>A0A9P4IFF3_9PEZI</name>
<organism evidence="5 6">
    <name type="scientific">Rhizodiscina lignyota</name>
    <dbReference type="NCBI Taxonomy" id="1504668"/>
    <lineage>
        <taxon>Eukaryota</taxon>
        <taxon>Fungi</taxon>
        <taxon>Dikarya</taxon>
        <taxon>Ascomycota</taxon>
        <taxon>Pezizomycotina</taxon>
        <taxon>Dothideomycetes</taxon>
        <taxon>Pleosporomycetidae</taxon>
        <taxon>Aulographales</taxon>
        <taxon>Rhizodiscinaceae</taxon>
        <taxon>Rhizodiscina</taxon>
    </lineage>
</organism>
<keyword evidence="2" id="KW-0804">Transcription</keyword>
<evidence type="ECO:0000313" key="5">
    <source>
        <dbReference type="EMBL" id="KAF2097231.1"/>
    </source>
</evidence>
<proteinExistence type="predicted"/>
<dbReference type="Gene3D" id="2.130.10.10">
    <property type="entry name" value="YVTN repeat-like/Quinoprotein amine dehydrogenase"/>
    <property type="match status" value="1"/>
</dbReference>
<reference evidence="5" key="1">
    <citation type="journal article" date="2020" name="Stud. Mycol.">
        <title>101 Dothideomycetes genomes: a test case for predicting lifestyles and emergence of pathogens.</title>
        <authorList>
            <person name="Haridas S."/>
            <person name="Albert R."/>
            <person name="Binder M."/>
            <person name="Bloem J."/>
            <person name="Labutti K."/>
            <person name="Salamov A."/>
            <person name="Andreopoulos B."/>
            <person name="Baker S."/>
            <person name="Barry K."/>
            <person name="Bills G."/>
            <person name="Bluhm B."/>
            <person name="Cannon C."/>
            <person name="Castanera R."/>
            <person name="Culley D."/>
            <person name="Daum C."/>
            <person name="Ezra D."/>
            <person name="Gonzalez J."/>
            <person name="Henrissat B."/>
            <person name="Kuo A."/>
            <person name="Liang C."/>
            <person name="Lipzen A."/>
            <person name="Lutzoni F."/>
            <person name="Magnuson J."/>
            <person name="Mondo S."/>
            <person name="Nolan M."/>
            <person name="Ohm R."/>
            <person name="Pangilinan J."/>
            <person name="Park H.-J."/>
            <person name="Ramirez L."/>
            <person name="Alfaro M."/>
            <person name="Sun H."/>
            <person name="Tritt A."/>
            <person name="Yoshinaga Y."/>
            <person name="Zwiers L.-H."/>
            <person name="Turgeon B."/>
            <person name="Goodwin S."/>
            <person name="Spatafora J."/>
            <person name="Crous P."/>
            <person name="Grigoriev I."/>
        </authorList>
    </citation>
    <scope>NUCLEOTIDE SEQUENCE</scope>
    <source>
        <strain evidence="5">CBS 133067</strain>
    </source>
</reference>
<dbReference type="InterPro" id="IPR036322">
    <property type="entry name" value="WD40_repeat_dom_sf"/>
</dbReference>
<gene>
    <name evidence="5" type="ORF">NA57DRAFT_77486</name>
</gene>
<dbReference type="PANTHER" id="PTHR15052:SF2">
    <property type="entry name" value="GENERAL TRANSCRIPTION FACTOR 3C POLYPEPTIDE 2"/>
    <property type="match status" value="1"/>
</dbReference>
<evidence type="ECO:0000313" key="6">
    <source>
        <dbReference type="Proteomes" id="UP000799772"/>
    </source>
</evidence>